<feature type="transmembrane region" description="Helical" evidence="11">
    <location>
        <begin position="214"/>
        <end position="240"/>
    </location>
</feature>
<evidence type="ECO:0000256" key="3">
    <source>
        <dbReference type="ARBA" id="ARBA00022448"/>
    </source>
</evidence>
<dbReference type="PANTHER" id="PTHR43495">
    <property type="entry name" value="GABA PERMEASE"/>
    <property type="match status" value="1"/>
</dbReference>
<dbReference type="KEGG" id="rkr:I6G21_07030"/>
<evidence type="ECO:0000313" key="14">
    <source>
        <dbReference type="Proteomes" id="UP000594975"/>
    </source>
</evidence>
<feature type="transmembrane region" description="Helical" evidence="11">
    <location>
        <begin position="287"/>
        <end position="316"/>
    </location>
</feature>
<keyword evidence="6 11" id="KW-0812">Transmembrane</keyword>
<dbReference type="GO" id="GO:0055085">
    <property type="term" value="P:transmembrane transport"/>
    <property type="evidence" value="ECO:0007669"/>
    <property type="project" value="InterPro"/>
</dbReference>
<sequence>MRNSMSGTSLPSPSPADAADPTTLQRGLTLRHIRFIALGSAIGTGLFLGSASAIGFAGPSVLLAYVIGGAAVFMVMRAMGEMALAHPVAGAFSEYAHLYLGPWAGFVTGWSYAFEMALVAVADVTAVALYMRFWFPGTPSWVWITAVLLLLAAVNLGKVKVFGEAEFWFSIIKISAIVAMIVGGAALLVFGVQLDPVQPSTVANLWDQGGFFPNGLAGFLACFTVVMFAFGGVETIGITAGEAQHPEVSIPRAVNTVPVRILLFYVLTMGVIMSLTPWSAIDGDSSPFVQIFSALGVPAAAHILNFVVLTAAVSAINADIYGAGRMLFGLAERGQAPRAFARVSSRGIPLFTVLAMILVLVVGVLVNHFFENAFLIVASLATFATVQVWVMILLTHLAFKRRMRAEGTATAFPTPLWPLASWLALAFMVGVVVLLAFFEDTRVALYVGVIWCVLLAAVYPLVRRRGGGAGPSPAPTVEG</sequence>
<dbReference type="FunFam" id="1.20.1740.10:FF:000001">
    <property type="entry name" value="Amino acid permease"/>
    <property type="match status" value="1"/>
</dbReference>
<keyword evidence="5" id="KW-0997">Cell inner membrane</keyword>
<organism evidence="13 14">
    <name type="scientific">Rothia kristinae</name>
    <dbReference type="NCBI Taxonomy" id="37923"/>
    <lineage>
        <taxon>Bacteria</taxon>
        <taxon>Bacillati</taxon>
        <taxon>Actinomycetota</taxon>
        <taxon>Actinomycetes</taxon>
        <taxon>Micrococcales</taxon>
        <taxon>Micrococcaceae</taxon>
        <taxon>Rothia</taxon>
    </lineage>
</organism>
<evidence type="ECO:0000256" key="9">
    <source>
        <dbReference type="ARBA" id="ARBA00023136"/>
    </source>
</evidence>
<dbReference type="Proteomes" id="UP000594975">
    <property type="component" value="Chromosome"/>
</dbReference>
<feature type="transmembrane region" description="Helical" evidence="11">
    <location>
        <begin position="419"/>
        <end position="438"/>
    </location>
</feature>
<dbReference type="GO" id="GO:0006865">
    <property type="term" value="P:amino acid transport"/>
    <property type="evidence" value="ECO:0007669"/>
    <property type="project" value="UniProtKB-KW"/>
</dbReference>
<dbReference type="PIRSF" id="PIRSF006060">
    <property type="entry name" value="AA_transporter"/>
    <property type="match status" value="1"/>
</dbReference>
<feature type="transmembrane region" description="Helical" evidence="11">
    <location>
        <begin position="35"/>
        <end position="56"/>
    </location>
</feature>
<dbReference type="InterPro" id="IPR004841">
    <property type="entry name" value="AA-permease/SLC12A_dom"/>
</dbReference>
<gene>
    <name evidence="13" type="ORF">I6G21_07030</name>
</gene>
<dbReference type="InterPro" id="IPR004840">
    <property type="entry name" value="Amino_acid_permease_CS"/>
</dbReference>
<feature type="domain" description="Amino acid permease/ SLC12A" evidence="12">
    <location>
        <begin position="32"/>
        <end position="464"/>
    </location>
</feature>
<feature type="transmembrane region" description="Helical" evidence="11">
    <location>
        <begin position="348"/>
        <end position="370"/>
    </location>
</feature>
<keyword evidence="3" id="KW-0813">Transport</keyword>
<feature type="region of interest" description="Disordered" evidence="10">
    <location>
        <begin position="1"/>
        <end position="21"/>
    </location>
</feature>
<name>A0A7T3CF81_9MICC</name>
<feature type="transmembrane region" description="Helical" evidence="11">
    <location>
        <begin position="376"/>
        <end position="399"/>
    </location>
</feature>
<evidence type="ECO:0000256" key="11">
    <source>
        <dbReference type="SAM" id="Phobius"/>
    </source>
</evidence>
<feature type="transmembrane region" description="Helical" evidence="11">
    <location>
        <begin position="62"/>
        <end position="79"/>
    </location>
</feature>
<accession>A0A7T3CF81</accession>
<keyword evidence="7" id="KW-0029">Amino-acid transport</keyword>
<keyword evidence="4" id="KW-1003">Cell membrane</keyword>
<evidence type="ECO:0000259" key="12">
    <source>
        <dbReference type="Pfam" id="PF00324"/>
    </source>
</evidence>
<proteinExistence type="inferred from homology"/>
<evidence type="ECO:0000256" key="8">
    <source>
        <dbReference type="ARBA" id="ARBA00022989"/>
    </source>
</evidence>
<dbReference type="AlphaFoldDB" id="A0A7T3CF81"/>
<evidence type="ECO:0000256" key="10">
    <source>
        <dbReference type="SAM" id="MobiDB-lite"/>
    </source>
</evidence>
<feature type="transmembrane region" description="Helical" evidence="11">
    <location>
        <begin position="261"/>
        <end position="281"/>
    </location>
</feature>
<protein>
    <submittedName>
        <fullName evidence="13">Amino acid permease</fullName>
    </submittedName>
</protein>
<reference evidence="13 14" key="1">
    <citation type="submission" date="2020-12" db="EMBL/GenBank/DDBJ databases">
        <title>FDA dAtabase for Regulatory Grade micrObial Sequences (FDA-ARGOS): Supporting development and validation of Infectious Disease Dx tests.</title>
        <authorList>
            <person name="Sproer C."/>
            <person name="Gronow S."/>
            <person name="Severitt S."/>
            <person name="Schroder I."/>
            <person name="Tallon L."/>
            <person name="Sadzewicz L."/>
            <person name="Zhao X."/>
            <person name="Boylan J."/>
            <person name="Ott S."/>
            <person name="Bowen H."/>
            <person name="Vavikolanu K."/>
            <person name="Mehta A."/>
            <person name="Aluvathingal J."/>
            <person name="Nadendla S."/>
            <person name="Lowell S."/>
            <person name="Myers T."/>
            <person name="Yan Y."/>
            <person name="Sichtig H."/>
        </authorList>
    </citation>
    <scope>NUCLEOTIDE SEQUENCE [LARGE SCALE GENOMIC DNA]</scope>
    <source>
        <strain evidence="13 14">FDAARGOS_864</strain>
    </source>
</reference>
<evidence type="ECO:0000256" key="4">
    <source>
        <dbReference type="ARBA" id="ARBA00022475"/>
    </source>
</evidence>
<dbReference type="PANTHER" id="PTHR43495:SF4">
    <property type="entry name" value="AROMATIC AMINO ACID TRANSPORT PROTEIN AROP"/>
    <property type="match status" value="1"/>
</dbReference>
<feature type="compositionally biased region" description="Low complexity" evidence="10">
    <location>
        <begin position="8"/>
        <end position="21"/>
    </location>
</feature>
<keyword evidence="9 11" id="KW-0472">Membrane</keyword>
<keyword evidence="8 11" id="KW-1133">Transmembrane helix</keyword>
<dbReference type="Gene3D" id="1.20.1740.10">
    <property type="entry name" value="Amino acid/polyamine transporter I"/>
    <property type="match status" value="1"/>
</dbReference>
<feature type="transmembrane region" description="Helical" evidence="11">
    <location>
        <begin position="444"/>
        <end position="462"/>
    </location>
</feature>
<evidence type="ECO:0000256" key="2">
    <source>
        <dbReference type="ARBA" id="ARBA00008583"/>
    </source>
</evidence>
<dbReference type="Pfam" id="PF00324">
    <property type="entry name" value="AA_permease"/>
    <property type="match status" value="1"/>
</dbReference>
<feature type="transmembrane region" description="Helical" evidence="11">
    <location>
        <begin position="171"/>
        <end position="194"/>
    </location>
</feature>
<evidence type="ECO:0000256" key="1">
    <source>
        <dbReference type="ARBA" id="ARBA00004429"/>
    </source>
</evidence>
<comment type="subcellular location">
    <subcellularLocation>
        <location evidence="1">Cell inner membrane</location>
        <topology evidence="1">Multi-pass membrane protein</topology>
    </subcellularLocation>
</comment>
<dbReference type="GO" id="GO:0005886">
    <property type="term" value="C:plasma membrane"/>
    <property type="evidence" value="ECO:0007669"/>
    <property type="project" value="UniProtKB-SubCell"/>
</dbReference>
<evidence type="ECO:0000313" key="13">
    <source>
        <dbReference type="EMBL" id="QPT53056.1"/>
    </source>
</evidence>
<feature type="transmembrane region" description="Helical" evidence="11">
    <location>
        <begin position="141"/>
        <end position="159"/>
    </location>
</feature>
<dbReference type="EMBL" id="CP065738">
    <property type="protein sequence ID" value="QPT53056.1"/>
    <property type="molecule type" value="Genomic_DNA"/>
</dbReference>
<dbReference type="PROSITE" id="PS00218">
    <property type="entry name" value="AMINO_ACID_PERMEASE_1"/>
    <property type="match status" value="1"/>
</dbReference>
<evidence type="ECO:0000256" key="7">
    <source>
        <dbReference type="ARBA" id="ARBA00022970"/>
    </source>
</evidence>
<comment type="similarity">
    <text evidence="2">Belongs to the amino acid-polyamine-organocation (APC) superfamily. Amino acid transporter (AAT) (TC 2.A.3.1) family.</text>
</comment>
<evidence type="ECO:0000256" key="6">
    <source>
        <dbReference type="ARBA" id="ARBA00022692"/>
    </source>
</evidence>
<evidence type="ECO:0000256" key="5">
    <source>
        <dbReference type="ARBA" id="ARBA00022519"/>
    </source>
</evidence>